<dbReference type="AlphaFoldDB" id="A0A0H2SNU3"/>
<evidence type="ECO:0000313" key="3">
    <source>
        <dbReference type="Proteomes" id="UP000053477"/>
    </source>
</evidence>
<feature type="region of interest" description="Disordered" evidence="1">
    <location>
        <begin position="53"/>
        <end position="75"/>
    </location>
</feature>
<evidence type="ECO:0000256" key="1">
    <source>
        <dbReference type="SAM" id="MobiDB-lite"/>
    </source>
</evidence>
<dbReference type="OrthoDB" id="3264454at2759"/>
<protein>
    <submittedName>
        <fullName evidence="2">Uncharacterized protein</fullName>
    </submittedName>
</protein>
<dbReference type="PROSITE" id="PS50096">
    <property type="entry name" value="IQ"/>
    <property type="match status" value="1"/>
</dbReference>
<proteinExistence type="predicted"/>
<dbReference type="Proteomes" id="UP000053477">
    <property type="component" value="Unassembled WGS sequence"/>
</dbReference>
<keyword evidence="3" id="KW-1185">Reference proteome</keyword>
<evidence type="ECO:0000313" key="2">
    <source>
        <dbReference type="EMBL" id="KLO18756.1"/>
    </source>
</evidence>
<dbReference type="InParanoid" id="A0A0H2SNU3"/>
<organism evidence="2 3">
    <name type="scientific">Schizopora paradoxa</name>
    <dbReference type="NCBI Taxonomy" id="27342"/>
    <lineage>
        <taxon>Eukaryota</taxon>
        <taxon>Fungi</taxon>
        <taxon>Dikarya</taxon>
        <taxon>Basidiomycota</taxon>
        <taxon>Agaricomycotina</taxon>
        <taxon>Agaricomycetes</taxon>
        <taxon>Hymenochaetales</taxon>
        <taxon>Schizoporaceae</taxon>
        <taxon>Schizopora</taxon>
    </lineage>
</organism>
<name>A0A0H2SNU3_9AGAM</name>
<sequence length="471" mass="53308">MICTMNATQHVNSAIFPFPGPAPVLSPREIYLRSLEHERDELIAQAYAQKGAPFPSRCSSSSSTEVNPPTPPAHTYNRASYFSAYPPENLDYSQSELARDREMESHRQYDERGRLVDFRESVRQRQERLEFIRRQEFARRLALKGLTDPRMSEYAIRRLGPPQARPAERFNAALKIQRAFRAHLAGKRLLNALSMIASDLDTAQFSFSSSQRRNDGRGWTAAALRRSAVGLRSYGNALSRLRLEFANITRPLRMGKLPKIGHAQSVMARVRALDHVLGEEYEVLERTKVEVGIADMRGKMSKKPWMVTIEEQAEEEAVAEAEMDSEEEDEDYLAYYSESPTESPMSSPATSLSTLSDASLEELDGEHYTIEAQVMEEDDDDVDSEFEISHNEFAAPMMGDDEDEDDVPTLRRTLALSLLYSASSRSKKQGHSRRRHPVILSDFDLHMSKRVLGSQPVSRTPSLGSINEDEE</sequence>
<dbReference type="EMBL" id="KQ085892">
    <property type="protein sequence ID" value="KLO18756.1"/>
    <property type="molecule type" value="Genomic_DNA"/>
</dbReference>
<feature type="region of interest" description="Disordered" evidence="1">
    <location>
        <begin position="450"/>
        <end position="471"/>
    </location>
</feature>
<reference evidence="2 3" key="1">
    <citation type="submission" date="2015-04" db="EMBL/GenBank/DDBJ databases">
        <title>Complete genome sequence of Schizopora paradoxa KUC8140, a cosmopolitan wood degrader in East Asia.</title>
        <authorList>
            <consortium name="DOE Joint Genome Institute"/>
            <person name="Min B."/>
            <person name="Park H."/>
            <person name="Jang Y."/>
            <person name="Kim J.-J."/>
            <person name="Kim K.H."/>
            <person name="Pangilinan J."/>
            <person name="Lipzen A."/>
            <person name="Riley R."/>
            <person name="Grigoriev I.V."/>
            <person name="Spatafora J.W."/>
            <person name="Choi I.-G."/>
        </authorList>
    </citation>
    <scope>NUCLEOTIDE SEQUENCE [LARGE SCALE GENOMIC DNA]</scope>
    <source>
        <strain evidence="2 3">KUC8140</strain>
    </source>
</reference>
<gene>
    <name evidence="2" type="ORF">SCHPADRAFT_993410</name>
</gene>
<feature type="compositionally biased region" description="Polar residues" evidence="1">
    <location>
        <begin position="455"/>
        <end position="465"/>
    </location>
</feature>
<accession>A0A0H2SNU3</accession>